<protein>
    <submittedName>
        <fullName evidence="6">DUF1175 family protein</fullName>
    </submittedName>
</protein>
<dbReference type="SUPFAM" id="SSF49373">
    <property type="entry name" value="Invasin/intimin cell-adhesion fragments"/>
    <property type="match status" value="1"/>
</dbReference>
<dbReference type="InterPro" id="IPR009558">
    <property type="entry name" value="DUF1175"/>
</dbReference>
<reference evidence="6" key="1">
    <citation type="journal article" date="2021" name="Environ. Microbiol.">
        <title>Genomic characterization of three novel Desulfobacterota classes expand the metabolic and phylogenetic diversity of the phylum.</title>
        <authorList>
            <person name="Murphy C.L."/>
            <person name="Biggerstaff J."/>
            <person name="Eichhorn A."/>
            <person name="Ewing E."/>
            <person name="Shahan R."/>
            <person name="Soriano D."/>
            <person name="Stewart S."/>
            <person name="VanMol K."/>
            <person name="Walker R."/>
            <person name="Walters P."/>
            <person name="Elshahed M.S."/>
            <person name="Youssef N.H."/>
        </authorList>
    </citation>
    <scope>NUCLEOTIDE SEQUENCE</scope>
    <source>
        <strain evidence="6">Zod_Metabat.24</strain>
    </source>
</reference>
<organism evidence="6 7">
    <name type="scientific">Candidatus Zymogenus saltonus</name>
    <dbReference type="NCBI Taxonomy" id="2844893"/>
    <lineage>
        <taxon>Bacteria</taxon>
        <taxon>Deltaproteobacteria</taxon>
        <taxon>Candidatus Zymogenia</taxon>
        <taxon>Candidatus Zymogeniales</taxon>
        <taxon>Candidatus Zymogenaceae</taxon>
        <taxon>Candidatus Zymogenus</taxon>
    </lineage>
</organism>
<feature type="domain" description="Glycoside hydrolase family 2" evidence="5">
    <location>
        <begin position="34"/>
        <end position="120"/>
    </location>
</feature>
<dbReference type="Proteomes" id="UP000809273">
    <property type="component" value="Unassembled WGS sequence"/>
</dbReference>
<dbReference type="InterPro" id="IPR040605">
    <property type="entry name" value="Glyco_hydro2_dom5"/>
</dbReference>
<dbReference type="PROSITE" id="PS51257">
    <property type="entry name" value="PROKAR_LIPOPROTEIN"/>
    <property type="match status" value="1"/>
</dbReference>
<dbReference type="Pfam" id="PF18565">
    <property type="entry name" value="Glyco_hydro2_C5"/>
    <property type="match status" value="1"/>
</dbReference>
<proteinExistence type="inferred from homology"/>
<evidence type="ECO:0000313" key="6">
    <source>
        <dbReference type="EMBL" id="MBN1573137.1"/>
    </source>
</evidence>
<gene>
    <name evidence="6" type="ORF">JW984_08075</name>
</gene>
<dbReference type="EMBL" id="JAFGIX010000040">
    <property type="protein sequence ID" value="MBN1573137.1"/>
    <property type="molecule type" value="Genomic_DNA"/>
</dbReference>
<dbReference type="GO" id="GO:0016798">
    <property type="term" value="F:hydrolase activity, acting on glycosyl bonds"/>
    <property type="evidence" value="ECO:0007669"/>
    <property type="project" value="UniProtKB-KW"/>
</dbReference>
<feature type="signal peptide" evidence="4">
    <location>
        <begin position="1"/>
        <end position="29"/>
    </location>
</feature>
<name>A0A9D8PPG1_9DELT</name>
<sequence>MREKRPGKCYFRGRLFLCLLALLFASCYGDPEKLDIKASKEEIHANGEETITVIIRVVDAKGRTVKNAEFPVEVSVSGADVVTIGQTPVMLEEGTKDLTLISTFESGSVKVTAAANGINGGEANFIVVPDYRDGDGDGFPDVVELFGDTDRLNFRRWLCAVAESQLYEKNRRWADVNNDCAGLIRFAYSEALKLHDTRFFSVYSALVNPANPDIKKYNYPNVPLLGEKIFRTGDGPFFITDIEEGAEKFSPSATAGHLLLYNVIPLGKGGEGILPGDLIFYFNPDNQKMPYHAMIFLGEWGTEEDGDDLTAEGKKKITDDWVVYHTGPRHTDRGEVRKVRLSTLMQHPEMRWRPVTENENFLGFFRFKILD</sequence>
<evidence type="ECO:0000259" key="5">
    <source>
        <dbReference type="Pfam" id="PF18565"/>
    </source>
</evidence>
<evidence type="ECO:0000256" key="3">
    <source>
        <dbReference type="ARBA" id="ARBA00023295"/>
    </source>
</evidence>
<keyword evidence="3" id="KW-0326">Glycosidase</keyword>
<dbReference type="AlphaFoldDB" id="A0A9D8PPG1"/>
<evidence type="ECO:0000313" key="7">
    <source>
        <dbReference type="Proteomes" id="UP000809273"/>
    </source>
</evidence>
<comment type="caution">
    <text evidence="6">The sequence shown here is derived from an EMBL/GenBank/DDBJ whole genome shotgun (WGS) entry which is preliminary data.</text>
</comment>
<dbReference type="InterPro" id="IPR013783">
    <property type="entry name" value="Ig-like_fold"/>
</dbReference>
<reference evidence="6" key="2">
    <citation type="submission" date="2021-01" db="EMBL/GenBank/DDBJ databases">
        <authorList>
            <person name="Hahn C.R."/>
            <person name="Youssef N.H."/>
            <person name="Elshahed M."/>
        </authorList>
    </citation>
    <scope>NUCLEOTIDE SEQUENCE</scope>
    <source>
        <strain evidence="6">Zod_Metabat.24</strain>
    </source>
</reference>
<keyword evidence="4" id="KW-0732">Signal</keyword>
<comment type="similarity">
    <text evidence="1">Belongs to the glycosyl hydrolase 2 family.</text>
</comment>
<evidence type="ECO:0000256" key="4">
    <source>
        <dbReference type="SAM" id="SignalP"/>
    </source>
</evidence>
<dbReference type="Pfam" id="PF06672">
    <property type="entry name" value="DUF1175"/>
    <property type="match status" value="1"/>
</dbReference>
<evidence type="ECO:0000256" key="2">
    <source>
        <dbReference type="ARBA" id="ARBA00022801"/>
    </source>
</evidence>
<dbReference type="Gene3D" id="2.60.40.10">
    <property type="entry name" value="Immunoglobulins"/>
    <property type="match status" value="1"/>
</dbReference>
<feature type="chain" id="PRO_5038365037" evidence="4">
    <location>
        <begin position="30"/>
        <end position="371"/>
    </location>
</feature>
<accession>A0A9D8PPG1</accession>
<evidence type="ECO:0000256" key="1">
    <source>
        <dbReference type="ARBA" id="ARBA00007401"/>
    </source>
</evidence>
<dbReference type="InterPro" id="IPR008964">
    <property type="entry name" value="Invasin/intimin_cell_adhesion"/>
</dbReference>
<keyword evidence="2" id="KW-0378">Hydrolase</keyword>